<comment type="caution">
    <text evidence="3">The sequence shown here is derived from an EMBL/GenBank/DDBJ whole genome shotgun (WGS) entry which is preliminary data.</text>
</comment>
<dbReference type="InterPro" id="IPR008969">
    <property type="entry name" value="CarboxyPept-like_regulatory"/>
</dbReference>
<feature type="transmembrane region" description="Helical" evidence="1">
    <location>
        <begin position="39"/>
        <end position="60"/>
    </location>
</feature>
<feature type="transmembrane region" description="Helical" evidence="1">
    <location>
        <begin position="121"/>
        <end position="145"/>
    </location>
</feature>
<organism evidence="3 4">
    <name type="scientific">Bythopirellula polymerisocia</name>
    <dbReference type="NCBI Taxonomy" id="2528003"/>
    <lineage>
        <taxon>Bacteria</taxon>
        <taxon>Pseudomonadati</taxon>
        <taxon>Planctomycetota</taxon>
        <taxon>Planctomycetia</taxon>
        <taxon>Pirellulales</taxon>
        <taxon>Lacipirellulaceae</taxon>
        <taxon>Bythopirellula</taxon>
    </lineage>
</organism>
<feature type="domain" description="Peptidase M56" evidence="2">
    <location>
        <begin position="115"/>
        <end position="314"/>
    </location>
</feature>
<dbReference type="Gene3D" id="2.60.40.1120">
    <property type="entry name" value="Carboxypeptidase-like, regulatory domain"/>
    <property type="match status" value="2"/>
</dbReference>
<dbReference type="InterPro" id="IPR013784">
    <property type="entry name" value="Carb-bd-like_fold"/>
</dbReference>
<evidence type="ECO:0000313" key="3">
    <source>
        <dbReference type="EMBL" id="TWU21967.1"/>
    </source>
</evidence>
<name>A0A5C6CDY1_9BACT</name>
<dbReference type="Pfam" id="PF13620">
    <property type="entry name" value="CarboxypepD_reg"/>
    <property type="match status" value="1"/>
</dbReference>
<dbReference type="AlphaFoldDB" id="A0A5C6CDY1"/>
<evidence type="ECO:0000259" key="2">
    <source>
        <dbReference type="Pfam" id="PF05569"/>
    </source>
</evidence>
<evidence type="ECO:0000313" key="4">
    <source>
        <dbReference type="Proteomes" id="UP000318437"/>
    </source>
</evidence>
<feature type="transmembrane region" description="Helical" evidence="1">
    <location>
        <begin position="228"/>
        <end position="250"/>
    </location>
</feature>
<keyword evidence="1" id="KW-1133">Transmembrane helix</keyword>
<proteinExistence type="predicted"/>
<accession>A0A5C6CDY1</accession>
<dbReference type="OrthoDB" id="279966at2"/>
<reference evidence="3 4" key="1">
    <citation type="submission" date="2019-02" db="EMBL/GenBank/DDBJ databases">
        <title>Deep-cultivation of Planctomycetes and their phenomic and genomic characterization uncovers novel biology.</title>
        <authorList>
            <person name="Wiegand S."/>
            <person name="Jogler M."/>
            <person name="Boedeker C."/>
            <person name="Pinto D."/>
            <person name="Vollmers J."/>
            <person name="Rivas-Marin E."/>
            <person name="Kohn T."/>
            <person name="Peeters S.H."/>
            <person name="Heuer A."/>
            <person name="Rast P."/>
            <person name="Oberbeckmann S."/>
            <person name="Bunk B."/>
            <person name="Jeske O."/>
            <person name="Meyerdierks A."/>
            <person name="Storesund J.E."/>
            <person name="Kallscheuer N."/>
            <person name="Luecker S."/>
            <person name="Lage O.M."/>
            <person name="Pohl T."/>
            <person name="Merkel B.J."/>
            <person name="Hornburger P."/>
            <person name="Mueller R.-W."/>
            <person name="Bruemmer F."/>
            <person name="Labrenz M."/>
            <person name="Spormann A.M."/>
            <person name="Op Den Camp H."/>
            <person name="Overmann J."/>
            <person name="Amann R."/>
            <person name="Jetten M.S.M."/>
            <person name="Mascher T."/>
            <person name="Medema M.H."/>
            <person name="Devos D.P."/>
            <person name="Kaster A.-K."/>
            <person name="Ovreas L."/>
            <person name="Rohde M."/>
            <person name="Galperin M.Y."/>
            <person name="Jogler C."/>
        </authorList>
    </citation>
    <scope>NUCLEOTIDE SEQUENCE [LARGE SCALE GENOMIC DNA]</scope>
    <source>
        <strain evidence="3 4">Pla144</strain>
    </source>
</reference>
<dbReference type="PANTHER" id="PTHR34978">
    <property type="entry name" value="POSSIBLE SENSOR-TRANSDUCER PROTEIN BLAR"/>
    <property type="match status" value="1"/>
</dbReference>
<dbReference type="Proteomes" id="UP000318437">
    <property type="component" value="Unassembled WGS sequence"/>
</dbReference>
<feature type="transmembrane region" description="Helical" evidence="1">
    <location>
        <begin position="13"/>
        <end position="32"/>
    </location>
</feature>
<dbReference type="PANTHER" id="PTHR34978:SF3">
    <property type="entry name" value="SLR0241 PROTEIN"/>
    <property type="match status" value="1"/>
</dbReference>
<protein>
    <submittedName>
        <fullName evidence="3">Regulatory protein BlaR1</fullName>
    </submittedName>
</protein>
<keyword evidence="1" id="KW-0812">Transmembrane</keyword>
<dbReference type="InterPro" id="IPR008756">
    <property type="entry name" value="Peptidase_M56"/>
</dbReference>
<dbReference type="RefSeq" id="WP_146452683.1">
    <property type="nucleotide sequence ID" value="NZ_SJPS01000008.1"/>
</dbReference>
<sequence>MNTLDGSRWLGDFYLLATLLLGGEFLVCLFAGQPARRIALAWATAGGLIVLAMLCALPGWSSVHLLSPAPEIPVWAENLQPIAGQAIRQSMPVVPRISEGSSMPAPPLRVEPSESISVIDWGVLVLYLFATCSVIVVVWLTLGAWQVRRLRRKAEPAAENILAMLSELTPTGMPLPTVGVLDHLPVAVAVGLRKPAILLPRNLVKHARTEQMRTVLAHELAHLRHRDLWLMAALRVLMVLLWAHPLFWLWRRRVRLDQEVLADTAAAELTSRTVYAEELVELARYASETRVPRLASSIGLWETRSQLKRRLALLLDEKLTILRSCSRRWRVGSLVTLLGLAGGLSLVTLTPAELQKSHSEYPTVTTDASKGTTFTGVVTDAVTGEPIPGVKVTVYRKLSRDPETGGRRTLEKTEHTTNSEGKYSFVLSPEQASESSLYLEVEAHHPDYASFGRSGYTYSMILKNLSLGEPPFYSHIKLWPGKAITGTVVSPAGEPLADVTISMCSAPYLADSYSYGRGTFDKTSTDANGKFRLVLPNSGDGVVWIEPEQYSPQAFRIGDRQEDWGLLTMHRGTSLTGRVMDTEGEPVIGARVEARKKRDGEEVDDFLKHIGVANHIKRKAATGTSGEFDLVSLPDGEYTLGVQSNADGYDPAPLEQIFLQHTISIAGDSTPEELTIRAVPSVRIKGTYLSSAGVPRSGYVMFVRGNLDGKNFTDQSSRLEKDGKFEIKVPYGLQDVLIDFITNEHSSIRWRKSHDAPLQLGRIVRLGAVKDDISGIEVIQYVAPILLVKPVDQEGKAVEYCTPIVRYGRLARDGTLVITSTESPTRFESQPDGRWRSWQLLPDEPLVVTVEKRGFHTTPQQVNLVEGQEKELLFVMKEGQAEPQALSLDLLKPMDAEDKDAYENGVFVPEVPDIP</sequence>
<dbReference type="InterPro" id="IPR052173">
    <property type="entry name" value="Beta-lactam_resp_regulator"/>
</dbReference>
<keyword evidence="1" id="KW-0472">Membrane</keyword>
<dbReference type="Gene3D" id="3.30.2010.10">
    <property type="entry name" value="Metalloproteases ('zincins'), catalytic domain"/>
    <property type="match status" value="1"/>
</dbReference>
<evidence type="ECO:0000256" key="1">
    <source>
        <dbReference type="SAM" id="Phobius"/>
    </source>
</evidence>
<dbReference type="SUPFAM" id="SSF49452">
    <property type="entry name" value="Starch-binding domain-like"/>
    <property type="match status" value="1"/>
</dbReference>
<dbReference type="Pfam" id="PF05569">
    <property type="entry name" value="Peptidase_M56"/>
    <property type="match status" value="1"/>
</dbReference>
<keyword evidence="4" id="KW-1185">Reference proteome</keyword>
<dbReference type="GO" id="GO:0030246">
    <property type="term" value="F:carbohydrate binding"/>
    <property type="evidence" value="ECO:0007669"/>
    <property type="project" value="InterPro"/>
</dbReference>
<gene>
    <name evidence="3" type="primary">blaR1_3</name>
    <name evidence="3" type="ORF">Pla144_44340</name>
</gene>
<dbReference type="SUPFAM" id="SSF49464">
    <property type="entry name" value="Carboxypeptidase regulatory domain-like"/>
    <property type="match status" value="2"/>
</dbReference>
<dbReference type="CDD" id="cd07341">
    <property type="entry name" value="M56_BlaR1_MecR1_like"/>
    <property type="match status" value="1"/>
</dbReference>
<dbReference type="EMBL" id="SJPS01000008">
    <property type="protein sequence ID" value="TWU21967.1"/>
    <property type="molecule type" value="Genomic_DNA"/>
</dbReference>